<name>A0AAD5SGB8_9FUNG</name>
<dbReference type="GO" id="GO:0005524">
    <property type="term" value="F:ATP binding"/>
    <property type="evidence" value="ECO:0007669"/>
    <property type="project" value="UniProtKB-UniRule"/>
</dbReference>
<dbReference type="FunFam" id="1.10.510.10:FF:000182">
    <property type="entry name" value="MAP kinase kinase kinase mkh1"/>
    <property type="match status" value="1"/>
</dbReference>
<dbReference type="CDD" id="cd06606">
    <property type="entry name" value="STKc_MAPKKK"/>
    <property type="match status" value="1"/>
</dbReference>
<dbReference type="PROSITE" id="PS50011">
    <property type="entry name" value="PROTEIN_KINASE_DOM"/>
    <property type="match status" value="1"/>
</dbReference>
<evidence type="ECO:0000256" key="2">
    <source>
        <dbReference type="ARBA" id="ARBA00022527"/>
    </source>
</evidence>
<dbReference type="InterPro" id="IPR011009">
    <property type="entry name" value="Kinase-like_dom_sf"/>
</dbReference>
<feature type="compositionally biased region" description="Basic and acidic residues" evidence="8">
    <location>
        <begin position="361"/>
        <end position="370"/>
    </location>
</feature>
<reference evidence="10" key="1">
    <citation type="submission" date="2020-05" db="EMBL/GenBank/DDBJ databases">
        <title>Phylogenomic resolution of chytrid fungi.</title>
        <authorList>
            <person name="Stajich J.E."/>
            <person name="Amses K."/>
            <person name="Simmons R."/>
            <person name="Seto K."/>
            <person name="Myers J."/>
            <person name="Bonds A."/>
            <person name="Quandt C.A."/>
            <person name="Barry K."/>
            <person name="Liu P."/>
            <person name="Grigoriev I."/>
            <person name="Longcore J.E."/>
            <person name="James T.Y."/>
        </authorList>
    </citation>
    <scope>NUCLEOTIDE SEQUENCE</scope>
    <source>
        <strain evidence="10">JEL0318</strain>
    </source>
</reference>
<dbReference type="EMBL" id="JADGJD010000116">
    <property type="protein sequence ID" value="KAJ3054784.1"/>
    <property type="molecule type" value="Genomic_DNA"/>
</dbReference>
<accession>A0AAD5SGB8</accession>
<dbReference type="AlphaFoldDB" id="A0AAD5SGB8"/>
<dbReference type="GO" id="GO:0000196">
    <property type="term" value="P:cell integrity MAPK cascade"/>
    <property type="evidence" value="ECO:0007669"/>
    <property type="project" value="UniProtKB-ARBA"/>
</dbReference>
<dbReference type="InterPro" id="IPR050538">
    <property type="entry name" value="MAP_kinase_kinase_kinase"/>
</dbReference>
<dbReference type="PRINTS" id="PR00109">
    <property type="entry name" value="TYRKINASE"/>
</dbReference>
<feature type="region of interest" description="Disordered" evidence="8">
    <location>
        <begin position="234"/>
        <end position="265"/>
    </location>
</feature>
<evidence type="ECO:0000256" key="6">
    <source>
        <dbReference type="ARBA" id="ARBA00022840"/>
    </source>
</evidence>
<dbReference type="Gene3D" id="1.10.510.10">
    <property type="entry name" value="Transferase(Phosphotransferase) domain 1"/>
    <property type="match status" value="1"/>
</dbReference>
<protein>
    <recommendedName>
        <fullName evidence="9">Protein kinase domain-containing protein</fullName>
    </recommendedName>
</protein>
<feature type="compositionally biased region" description="Acidic residues" evidence="8">
    <location>
        <begin position="881"/>
        <end position="891"/>
    </location>
</feature>
<dbReference type="Proteomes" id="UP001212841">
    <property type="component" value="Unassembled WGS sequence"/>
</dbReference>
<comment type="caution">
    <text evidence="10">The sequence shown here is derived from an EMBL/GenBank/DDBJ whole genome shotgun (WGS) entry which is preliminary data.</text>
</comment>
<feature type="domain" description="Protein kinase" evidence="9">
    <location>
        <begin position="422"/>
        <end position="695"/>
    </location>
</feature>
<feature type="compositionally biased region" description="Polar residues" evidence="8">
    <location>
        <begin position="804"/>
        <end position="820"/>
    </location>
</feature>
<keyword evidence="5" id="KW-0418">Kinase</keyword>
<feature type="compositionally biased region" description="Low complexity" evidence="8">
    <location>
        <begin position="838"/>
        <end position="847"/>
    </location>
</feature>
<evidence type="ECO:0000256" key="7">
    <source>
        <dbReference type="PROSITE-ProRule" id="PRU10141"/>
    </source>
</evidence>
<dbReference type="SUPFAM" id="SSF56112">
    <property type="entry name" value="Protein kinase-like (PK-like)"/>
    <property type="match status" value="1"/>
</dbReference>
<sequence>MTLSSASSLPMAVPRVTAKRLERFFGERPPSEMICDNLEQFFPGIQDMDVEVITENDAESVAGEEGEIVPIDDTGFIFDSTGSVSGTLKRMRHRSVKQMVEENILVKRLSRSSGPSGGLGGTNTSFGRRLSRVVGQPMRPGVSRAATIDGVGAVSGLAGSRSVREEWRDRIASIDEEGSILTGRNAEWAPLPVPVAAQLGVGSDGELDKESGRRKSFASLRRQALLPAGVSEVLPGESSEARGSVLMEEHRGPGHNLTRRKSDGDIASTKCRGISIAELKELAASSAELASGSRKMENELKSGSSKPSDSLPHSIRSIRLRPSQESLAGSARKSLRVRISQEALRTSNSRTSFHRYSTETLSHESLDESGSKSLSDVASVKSFSSNLSQSPSASASIGSLPRRPTLARAFTHAPDTPRSVDWIKGDLIGSGSFGRVYYGVNVLTGEIMAVKQVELADARSLPPKAAVAGGGIHALRKRMVDALHQEITLLKDLNHENIVRYLGYDVQGNMINVFLEYVSGGSVASSLSKMGSFEEELVRSISCQVLSGLEYLHERSIIHRDIKGGNILLDENGVAKISDFGISKKNEYKMAYRYNSRMSIQGSVYWMAPEVIKAKGYSAKVDIWSLGCVVLEMFTGGNPWKQLDELQTMWRLGRENTPPIPDDLSDDGKRFIEKCFTIDPDQRPTATQMLMDRFADVDPAEFDFKSCKERAIERLRQEEEEDDLDFEGSWIGTDISTLPEMLEEVGGTSSGLGSRMSILERRRRGSGMPIARVASAKMMDGLSLGVGLRRKSERKSGLRLETGFSDSDGTGSELNSASTTGGRGSVVATDQIGEGTEGELTPLTGTTCIGTAGLGRETAPGEGKSKPDVGEEPAKAVFVVGDDDHDSDAVA</sequence>
<dbReference type="InterPro" id="IPR001245">
    <property type="entry name" value="Ser-Thr/Tyr_kinase_cat_dom"/>
</dbReference>
<feature type="binding site" evidence="7">
    <location>
        <position position="451"/>
    </location>
    <ligand>
        <name>ATP</name>
        <dbReference type="ChEBI" id="CHEBI:30616"/>
    </ligand>
</feature>
<feature type="compositionally biased region" description="Polar residues" evidence="8">
    <location>
        <begin position="343"/>
        <end position="360"/>
    </location>
</feature>
<dbReference type="InterPro" id="IPR017441">
    <property type="entry name" value="Protein_kinase_ATP_BS"/>
</dbReference>
<dbReference type="GO" id="GO:0004709">
    <property type="term" value="F:MAP kinase kinase kinase activity"/>
    <property type="evidence" value="ECO:0007669"/>
    <property type="project" value="UniProtKB-ARBA"/>
</dbReference>
<evidence type="ECO:0000313" key="10">
    <source>
        <dbReference type="EMBL" id="KAJ3054784.1"/>
    </source>
</evidence>
<dbReference type="Gene3D" id="3.30.200.20">
    <property type="entry name" value="Phosphorylase Kinase, domain 1"/>
    <property type="match status" value="1"/>
</dbReference>
<dbReference type="PANTHER" id="PTHR48016:SF48">
    <property type="entry name" value="SERINE_THREONINE-PROTEIN KINASE BCK1_SLK1_SSP31"/>
    <property type="match status" value="1"/>
</dbReference>
<feature type="compositionally biased region" description="Basic and acidic residues" evidence="8">
    <location>
        <begin position="863"/>
        <end position="874"/>
    </location>
</feature>
<evidence type="ECO:0000259" key="9">
    <source>
        <dbReference type="PROSITE" id="PS50011"/>
    </source>
</evidence>
<keyword evidence="11" id="KW-1185">Reference proteome</keyword>
<evidence type="ECO:0000313" key="11">
    <source>
        <dbReference type="Proteomes" id="UP001212841"/>
    </source>
</evidence>
<organism evidence="10 11">
    <name type="scientific">Rhizophlyctis rosea</name>
    <dbReference type="NCBI Taxonomy" id="64517"/>
    <lineage>
        <taxon>Eukaryota</taxon>
        <taxon>Fungi</taxon>
        <taxon>Fungi incertae sedis</taxon>
        <taxon>Chytridiomycota</taxon>
        <taxon>Chytridiomycota incertae sedis</taxon>
        <taxon>Chytridiomycetes</taxon>
        <taxon>Rhizophlyctidales</taxon>
        <taxon>Rhizophlyctidaceae</taxon>
        <taxon>Rhizophlyctis</taxon>
    </lineage>
</organism>
<feature type="region of interest" description="Disordered" evidence="8">
    <location>
        <begin position="795"/>
        <end position="891"/>
    </location>
</feature>
<evidence type="ECO:0000256" key="5">
    <source>
        <dbReference type="ARBA" id="ARBA00022777"/>
    </source>
</evidence>
<gene>
    <name evidence="10" type="ORF">HK097_000828</name>
</gene>
<evidence type="ECO:0000256" key="3">
    <source>
        <dbReference type="ARBA" id="ARBA00022679"/>
    </source>
</evidence>
<dbReference type="PROSITE" id="PS00108">
    <property type="entry name" value="PROTEIN_KINASE_ST"/>
    <property type="match status" value="1"/>
</dbReference>
<dbReference type="InterPro" id="IPR008271">
    <property type="entry name" value="Ser/Thr_kinase_AS"/>
</dbReference>
<evidence type="ECO:0000256" key="1">
    <source>
        <dbReference type="ARBA" id="ARBA00006529"/>
    </source>
</evidence>
<keyword evidence="2" id="KW-0723">Serine/threonine-protein kinase</keyword>
<keyword evidence="6 7" id="KW-0067">ATP-binding</keyword>
<dbReference type="InterPro" id="IPR000719">
    <property type="entry name" value="Prot_kinase_dom"/>
</dbReference>
<comment type="similarity">
    <text evidence="1">Belongs to the protein kinase superfamily. STE Ser/Thr protein kinase family. MAP kinase kinase kinase subfamily.</text>
</comment>
<evidence type="ECO:0000256" key="4">
    <source>
        <dbReference type="ARBA" id="ARBA00022741"/>
    </source>
</evidence>
<feature type="region of interest" description="Disordered" evidence="8">
    <location>
        <begin position="293"/>
        <end position="370"/>
    </location>
</feature>
<evidence type="ECO:0000256" key="8">
    <source>
        <dbReference type="SAM" id="MobiDB-lite"/>
    </source>
</evidence>
<dbReference type="SMART" id="SM00220">
    <property type="entry name" value="S_TKc"/>
    <property type="match status" value="1"/>
</dbReference>
<keyword evidence="3" id="KW-0808">Transferase</keyword>
<proteinExistence type="inferred from homology"/>
<dbReference type="PANTHER" id="PTHR48016">
    <property type="entry name" value="MAP KINASE KINASE KINASE SSK2-RELATED-RELATED"/>
    <property type="match status" value="1"/>
</dbReference>
<dbReference type="FunFam" id="3.30.200.20:FF:000387">
    <property type="entry name" value="Serine/threonine-protein kinase STE11"/>
    <property type="match status" value="1"/>
</dbReference>
<dbReference type="Pfam" id="PF00069">
    <property type="entry name" value="Pkinase"/>
    <property type="match status" value="1"/>
</dbReference>
<keyword evidence="4 7" id="KW-0547">Nucleotide-binding</keyword>
<dbReference type="PROSITE" id="PS00107">
    <property type="entry name" value="PROTEIN_KINASE_ATP"/>
    <property type="match status" value="1"/>
</dbReference>